<comment type="caution">
    <text evidence="10">The sequence shown here is derived from an EMBL/GenBank/DDBJ whole genome shotgun (WGS) entry which is preliminary data.</text>
</comment>
<dbReference type="GO" id="GO:0008374">
    <property type="term" value="F:O-acyltransferase activity"/>
    <property type="evidence" value="ECO:0007669"/>
    <property type="project" value="InterPro"/>
</dbReference>
<feature type="transmembrane region" description="Helical" evidence="8">
    <location>
        <begin position="193"/>
        <end position="214"/>
    </location>
</feature>
<evidence type="ECO:0000256" key="4">
    <source>
        <dbReference type="ARBA" id="ARBA00022679"/>
    </source>
</evidence>
<keyword evidence="7 8" id="KW-0472">Membrane</keyword>
<dbReference type="Pfam" id="PF13813">
    <property type="entry name" value="MBOAT_2"/>
    <property type="match status" value="1"/>
</dbReference>
<dbReference type="AlphaFoldDB" id="A0A5N5Q7D3"/>
<evidence type="ECO:0000256" key="8">
    <source>
        <dbReference type="SAM" id="Phobius"/>
    </source>
</evidence>
<gene>
    <name evidence="10" type="ORF">CTheo_8972</name>
</gene>
<reference evidence="10 11" key="1">
    <citation type="journal article" date="2019" name="Fungal Biol. Biotechnol.">
        <title>Draft genome sequence of fastidious pathogen Ceratobasidium theobromae, which causes vascular-streak dieback in Theobroma cacao.</title>
        <authorList>
            <person name="Ali S.S."/>
            <person name="Asman A."/>
            <person name="Shao J."/>
            <person name="Firmansyah A.P."/>
            <person name="Susilo A.W."/>
            <person name="Rosmana A."/>
            <person name="McMahon P."/>
            <person name="Junaid M."/>
            <person name="Guest D."/>
            <person name="Kheng T.Y."/>
            <person name="Meinhardt L.W."/>
            <person name="Bailey B.A."/>
        </authorList>
    </citation>
    <scope>NUCLEOTIDE SEQUENCE [LARGE SCALE GENOMIC DNA]</scope>
    <source>
        <strain evidence="10 11">CT2</strain>
    </source>
</reference>
<evidence type="ECO:0000256" key="6">
    <source>
        <dbReference type="ARBA" id="ARBA00022989"/>
    </source>
</evidence>
<feature type="transmembrane region" description="Helical" evidence="8">
    <location>
        <begin position="76"/>
        <end position="105"/>
    </location>
</feature>
<dbReference type="InterPro" id="IPR032805">
    <property type="entry name" value="Wax_synthase_dom"/>
</dbReference>
<dbReference type="EMBL" id="SSOP01000953">
    <property type="protein sequence ID" value="KAB5587589.1"/>
    <property type="molecule type" value="Genomic_DNA"/>
</dbReference>
<keyword evidence="6 8" id="KW-1133">Transmembrane helix</keyword>
<evidence type="ECO:0000259" key="9">
    <source>
        <dbReference type="Pfam" id="PF13813"/>
    </source>
</evidence>
<dbReference type="Proteomes" id="UP000383932">
    <property type="component" value="Unassembled WGS sequence"/>
</dbReference>
<evidence type="ECO:0000256" key="5">
    <source>
        <dbReference type="ARBA" id="ARBA00022692"/>
    </source>
</evidence>
<comment type="pathway">
    <text evidence="2">Secondary metabolite biosynthesis.</text>
</comment>
<protein>
    <recommendedName>
        <fullName evidence="9">Wax synthase domain-containing protein</fullName>
    </recommendedName>
</protein>
<keyword evidence="4" id="KW-0808">Transferase</keyword>
<accession>A0A5N5Q7D3</accession>
<comment type="similarity">
    <text evidence="3">Belongs to the wax synthase family.</text>
</comment>
<evidence type="ECO:0000313" key="10">
    <source>
        <dbReference type="EMBL" id="KAB5587589.1"/>
    </source>
</evidence>
<dbReference type="InterPro" id="IPR044851">
    <property type="entry name" value="Wax_synthase"/>
</dbReference>
<dbReference type="PANTHER" id="PTHR31595:SF57">
    <property type="entry name" value="OS04G0481900 PROTEIN"/>
    <property type="match status" value="1"/>
</dbReference>
<dbReference type="GO" id="GO:0006629">
    <property type="term" value="P:lipid metabolic process"/>
    <property type="evidence" value="ECO:0007669"/>
    <property type="project" value="InterPro"/>
</dbReference>
<keyword evidence="5 8" id="KW-0812">Transmembrane</keyword>
<evidence type="ECO:0000256" key="2">
    <source>
        <dbReference type="ARBA" id="ARBA00005179"/>
    </source>
</evidence>
<comment type="subcellular location">
    <subcellularLocation>
        <location evidence="1">Membrane</location>
        <topology evidence="1">Multi-pass membrane protein</topology>
    </subcellularLocation>
</comment>
<evidence type="ECO:0000256" key="3">
    <source>
        <dbReference type="ARBA" id="ARBA00007282"/>
    </source>
</evidence>
<keyword evidence="11" id="KW-1185">Reference proteome</keyword>
<proteinExistence type="inferred from homology"/>
<dbReference type="GO" id="GO:0016020">
    <property type="term" value="C:membrane"/>
    <property type="evidence" value="ECO:0007669"/>
    <property type="project" value="UniProtKB-SubCell"/>
</dbReference>
<evidence type="ECO:0000256" key="1">
    <source>
        <dbReference type="ARBA" id="ARBA00004141"/>
    </source>
</evidence>
<organism evidence="10 11">
    <name type="scientific">Ceratobasidium theobromae</name>
    <dbReference type="NCBI Taxonomy" id="1582974"/>
    <lineage>
        <taxon>Eukaryota</taxon>
        <taxon>Fungi</taxon>
        <taxon>Dikarya</taxon>
        <taxon>Basidiomycota</taxon>
        <taxon>Agaricomycotina</taxon>
        <taxon>Agaricomycetes</taxon>
        <taxon>Cantharellales</taxon>
        <taxon>Ceratobasidiaceae</taxon>
        <taxon>Ceratobasidium</taxon>
    </lineage>
</organism>
<dbReference type="OrthoDB" id="1077582at2759"/>
<evidence type="ECO:0000313" key="11">
    <source>
        <dbReference type="Proteomes" id="UP000383932"/>
    </source>
</evidence>
<evidence type="ECO:0000256" key="7">
    <source>
        <dbReference type="ARBA" id="ARBA00023136"/>
    </source>
</evidence>
<sequence>MSTLAQPMRRKSKADCPRSLLLSLKQLMDSVDFSLDARGLHWNLGHDCRLPTEIRDTTSLFKFEVDTFFMACKHTLAYAALHMTMSFAFSTGTISGGTIFIWARVPFLLGDVLVPPFLTACVVTLLTGLMMYNALMAAHLFVTFLLAPFYTHPAKSWPLLFGNPLHATSVKNFWTHQWHSLLRNNFCSTGGRVGWEIGGGIGAVLGVFLVSGLLHDFGLWCMGQGTKFSCVTTFYVLQGLIVLLEKAFDTDILTEVIDAKGLHKVTFKASITKYTCPNQTIIIQRKSLVHRGLGSLWTAFWIVAPSDIDDGCFLGAYLYL</sequence>
<feature type="domain" description="Wax synthase" evidence="9">
    <location>
        <begin position="157"/>
        <end position="236"/>
    </location>
</feature>
<dbReference type="PANTHER" id="PTHR31595">
    <property type="entry name" value="LONG-CHAIN-ALCOHOL O-FATTY-ACYLTRANSFERASE 3-RELATED"/>
    <property type="match status" value="1"/>
</dbReference>
<name>A0A5N5Q7D3_9AGAM</name>
<feature type="transmembrane region" description="Helical" evidence="8">
    <location>
        <begin position="117"/>
        <end position="147"/>
    </location>
</feature>